<dbReference type="Proteomes" id="UP000015455">
    <property type="component" value="Unassembled WGS sequence"/>
</dbReference>
<dbReference type="AlphaFoldDB" id="S9ZQT4"/>
<accession>S9ZQT4</accession>
<gene>
    <name evidence="2" type="ORF">M622_01590</name>
</gene>
<keyword evidence="1" id="KW-0732">Signal</keyword>
<dbReference type="PATRIC" id="fig|1348657.5.peg.1295"/>
<organism evidence="2 3">
    <name type="scientific">Thauera terpenica 58Eu</name>
    <dbReference type="NCBI Taxonomy" id="1348657"/>
    <lineage>
        <taxon>Bacteria</taxon>
        <taxon>Pseudomonadati</taxon>
        <taxon>Pseudomonadota</taxon>
        <taxon>Betaproteobacteria</taxon>
        <taxon>Rhodocyclales</taxon>
        <taxon>Zoogloeaceae</taxon>
        <taxon>Thauera</taxon>
    </lineage>
</organism>
<dbReference type="STRING" id="1348657.M622_01590"/>
<evidence type="ECO:0000256" key="1">
    <source>
        <dbReference type="SAM" id="SignalP"/>
    </source>
</evidence>
<evidence type="ECO:0000313" key="3">
    <source>
        <dbReference type="Proteomes" id="UP000015455"/>
    </source>
</evidence>
<feature type="chain" id="PRO_5004573723" evidence="1">
    <location>
        <begin position="34"/>
        <end position="135"/>
    </location>
</feature>
<feature type="signal peptide" evidence="1">
    <location>
        <begin position="1"/>
        <end position="33"/>
    </location>
</feature>
<reference evidence="2 3" key="1">
    <citation type="submission" date="2013-06" db="EMBL/GenBank/DDBJ databases">
        <title>Draft genome sequence of Thauera terpenica.</title>
        <authorList>
            <person name="Liu B."/>
            <person name="Frostegard A.H."/>
            <person name="Shapleigh J.P."/>
        </authorList>
    </citation>
    <scope>NUCLEOTIDE SEQUENCE [LARGE SCALE GENOMIC DNA]</scope>
    <source>
        <strain evidence="2 3">58Eu</strain>
    </source>
</reference>
<protein>
    <submittedName>
        <fullName evidence="2">Uncharacterized protein</fullName>
    </submittedName>
</protein>
<dbReference type="EMBL" id="ATJV01000048">
    <property type="protein sequence ID" value="EPZ15887.1"/>
    <property type="molecule type" value="Genomic_DNA"/>
</dbReference>
<dbReference type="RefSeq" id="WP_021248726.1">
    <property type="nucleotide sequence ID" value="NZ_ATJV01000048.1"/>
</dbReference>
<sequence length="135" mass="14877">MLFKEMLMFRRLSVCALLWAVSLCGVSTTTAWAQSYERDALPMLPELFGVVQSVSLAPPAMVIDGVRYSVSNRVLLIADRRPESVVFSQIGTQLVGKAVSFGWRDEAAESRSINVILLDTLMDTNQGERAKGPAR</sequence>
<proteinExistence type="predicted"/>
<keyword evidence="3" id="KW-1185">Reference proteome</keyword>
<comment type="caution">
    <text evidence="2">The sequence shown here is derived from an EMBL/GenBank/DDBJ whole genome shotgun (WGS) entry which is preliminary data.</text>
</comment>
<evidence type="ECO:0000313" key="2">
    <source>
        <dbReference type="EMBL" id="EPZ15887.1"/>
    </source>
</evidence>
<name>S9ZQT4_9RHOO</name>